<evidence type="ECO:0000313" key="2">
    <source>
        <dbReference type="Proteomes" id="UP001157502"/>
    </source>
</evidence>
<accession>A0ACC2G7Z3</accession>
<evidence type="ECO:0000313" key="1">
    <source>
        <dbReference type="EMBL" id="KAJ7999754.1"/>
    </source>
</evidence>
<gene>
    <name evidence="1" type="ORF">DPEC_G00197700</name>
</gene>
<dbReference type="Proteomes" id="UP001157502">
    <property type="component" value="Chromosome 16"/>
</dbReference>
<protein>
    <submittedName>
        <fullName evidence="1">Uncharacterized protein</fullName>
    </submittedName>
</protein>
<dbReference type="EMBL" id="CM055743">
    <property type="protein sequence ID" value="KAJ7999754.1"/>
    <property type="molecule type" value="Genomic_DNA"/>
</dbReference>
<organism evidence="1 2">
    <name type="scientific">Dallia pectoralis</name>
    <name type="common">Alaska blackfish</name>
    <dbReference type="NCBI Taxonomy" id="75939"/>
    <lineage>
        <taxon>Eukaryota</taxon>
        <taxon>Metazoa</taxon>
        <taxon>Chordata</taxon>
        <taxon>Craniata</taxon>
        <taxon>Vertebrata</taxon>
        <taxon>Euteleostomi</taxon>
        <taxon>Actinopterygii</taxon>
        <taxon>Neopterygii</taxon>
        <taxon>Teleostei</taxon>
        <taxon>Protacanthopterygii</taxon>
        <taxon>Esociformes</taxon>
        <taxon>Umbridae</taxon>
        <taxon>Dallia</taxon>
    </lineage>
</organism>
<proteinExistence type="predicted"/>
<name>A0ACC2G7Z3_DALPE</name>
<sequence length="193" mass="21406">MAEECDASHTTVFTVFCGSSALWIQLVVVSLILLFSVCWNILCCIATHCTDKGKTFLPRFRRSLSLRLRDMEDNPIYGNISYTQTRIDFPVNSSSVRDRQVRSVFQAPSKGQDCYANLTLKAPKLTSGRSSPNPKIEYSDVVTVQGSQEVEMENSANNTDTISVFSDLYASVQTDPTKTLGTVDNNDGYANHV</sequence>
<keyword evidence="2" id="KW-1185">Reference proteome</keyword>
<comment type="caution">
    <text evidence="1">The sequence shown here is derived from an EMBL/GenBank/DDBJ whole genome shotgun (WGS) entry which is preliminary data.</text>
</comment>
<reference evidence="1" key="1">
    <citation type="submission" date="2021-05" db="EMBL/GenBank/DDBJ databases">
        <authorList>
            <person name="Pan Q."/>
            <person name="Jouanno E."/>
            <person name="Zahm M."/>
            <person name="Klopp C."/>
            <person name="Cabau C."/>
            <person name="Louis A."/>
            <person name="Berthelot C."/>
            <person name="Parey E."/>
            <person name="Roest Crollius H."/>
            <person name="Montfort J."/>
            <person name="Robinson-Rechavi M."/>
            <person name="Bouchez O."/>
            <person name="Lampietro C."/>
            <person name="Lopez Roques C."/>
            <person name="Donnadieu C."/>
            <person name="Postlethwait J."/>
            <person name="Bobe J."/>
            <person name="Dillon D."/>
            <person name="Chandos A."/>
            <person name="von Hippel F."/>
            <person name="Guiguen Y."/>
        </authorList>
    </citation>
    <scope>NUCLEOTIDE SEQUENCE</scope>
    <source>
        <strain evidence="1">YG-Jan2019</strain>
    </source>
</reference>